<sequence length="529" mass="61681">MTKRGFLSENEYKQATPGGSLCVRLYGLPKVHKIGIPLRPIISSIGSYNYRLVKLLAAKLQPLRKNKYILKDTFDFVESIKKLNRTSLKYRMVSFHVTGLFTKVPLSYTINLILDKMYEPEHICPKFIKVKSDWYSKCLDRNYMKTLLDIATFDTHFSFNNLYYQQHNGVTMRSPLAPVLSDIFMIHLENKLIDKLKKAGVLWYKKYVDDTFVIIRKAKINNIKKILNSVHKDIKFTSVQEQSNELPFLDVLVRRNNKMLETSVYIKPTYTSLLLKWSSFVPKRYEISAISCMVYRAIHISSPFTIMHKEFDFIQDITKLNGYPKNFVECQIRHTLNRYIAKQNMLNTDNETKQSEQKHDNKETHIDRIVFNVPYAEKATRQFSKEINKLAKKKQACRHLKEHGAPQNITTTEPNQNLRRSERIAKSKRLQIYYGESDNNTDEEEVPQITTTSAIQQHIASTKHKIDWNNWLILDNDNHSYGLLVKGSLAITENSPSLNRTTRSIPLLVYPEGIRKRSIQNNTTSQDSK</sequence>
<protein>
    <recommendedName>
        <fullName evidence="1">Helix-turn-helix domain-containing protein</fullName>
    </recommendedName>
</protein>
<proteinExistence type="predicted"/>
<dbReference type="PANTHER" id="PTHR21301:SF10">
    <property type="entry name" value="REVERSE TRANSCRIPTASE DOMAIN-CONTAINING PROTEIN"/>
    <property type="match status" value="1"/>
</dbReference>
<dbReference type="Pfam" id="PF26215">
    <property type="entry name" value="HTH_animal"/>
    <property type="match status" value="1"/>
</dbReference>
<accession>A0A820T078</accession>
<evidence type="ECO:0000313" key="2">
    <source>
        <dbReference type="EMBL" id="CAF4466903.1"/>
    </source>
</evidence>
<dbReference type="Proteomes" id="UP000663851">
    <property type="component" value="Unassembled WGS sequence"/>
</dbReference>
<dbReference type="AlphaFoldDB" id="A0A820T078"/>
<dbReference type="EMBL" id="CAJOBO010002759">
    <property type="protein sequence ID" value="CAF4466903.1"/>
    <property type="molecule type" value="Genomic_DNA"/>
</dbReference>
<dbReference type="PANTHER" id="PTHR21301">
    <property type="entry name" value="REVERSE TRANSCRIPTASE"/>
    <property type="match status" value="1"/>
</dbReference>
<comment type="caution">
    <text evidence="2">The sequence shown here is derived from an EMBL/GenBank/DDBJ whole genome shotgun (WGS) entry which is preliminary data.</text>
</comment>
<feature type="domain" description="Helix-turn-helix" evidence="1">
    <location>
        <begin position="274"/>
        <end position="333"/>
    </location>
</feature>
<evidence type="ECO:0000313" key="3">
    <source>
        <dbReference type="Proteomes" id="UP000663851"/>
    </source>
</evidence>
<organism evidence="2 3">
    <name type="scientific">Rotaria socialis</name>
    <dbReference type="NCBI Taxonomy" id="392032"/>
    <lineage>
        <taxon>Eukaryota</taxon>
        <taxon>Metazoa</taxon>
        <taxon>Spiralia</taxon>
        <taxon>Gnathifera</taxon>
        <taxon>Rotifera</taxon>
        <taxon>Eurotatoria</taxon>
        <taxon>Bdelloidea</taxon>
        <taxon>Philodinida</taxon>
        <taxon>Philodinidae</taxon>
        <taxon>Rotaria</taxon>
    </lineage>
</organism>
<dbReference type="InterPro" id="IPR058912">
    <property type="entry name" value="HTH_animal"/>
</dbReference>
<gene>
    <name evidence="2" type="ORF">HFQ381_LOCUS25122</name>
</gene>
<name>A0A820T078_9BILA</name>
<reference evidence="2" key="1">
    <citation type="submission" date="2021-02" db="EMBL/GenBank/DDBJ databases">
        <authorList>
            <person name="Nowell W R."/>
        </authorList>
    </citation>
    <scope>NUCLEOTIDE SEQUENCE</scope>
</reference>
<evidence type="ECO:0000259" key="1">
    <source>
        <dbReference type="Pfam" id="PF26215"/>
    </source>
</evidence>